<dbReference type="PANTHER" id="PTHR43739">
    <property type="entry name" value="XYLOGLUCANASE (EUROFUNG)"/>
    <property type="match status" value="1"/>
</dbReference>
<dbReference type="CDD" id="cd15482">
    <property type="entry name" value="Sialidase_non-viral"/>
    <property type="match status" value="1"/>
</dbReference>
<evidence type="ECO:0008006" key="2">
    <source>
        <dbReference type="Google" id="ProtNLM"/>
    </source>
</evidence>
<organism evidence="1">
    <name type="scientific">marine metagenome</name>
    <dbReference type="NCBI Taxonomy" id="408172"/>
    <lineage>
        <taxon>unclassified sequences</taxon>
        <taxon>metagenomes</taxon>
        <taxon>ecological metagenomes</taxon>
    </lineage>
</organism>
<accession>A0A382EA29</accession>
<dbReference type="GO" id="GO:0010411">
    <property type="term" value="P:xyloglucan metabolic process"/>
    <property type="evidence" value="ECO:0007669"/>
    <property type="project" value="TreeGrafter"/>
</dbReference>
<dbReference type="SUPFAM" id="SSF50939">
    <property type="entry name" value="Sialidases"/>
    <property type="match status" value="3"/>
</dbReference>
<feature type="non-terminal residue" evidence="1">
    <location>
        <position position="530"/>
    </location>
</feature>
<dbReference type="InterPro" id="IPR015943">
    <property type="entry name" value="WD40/YVTN_repeat-like_dom_sf"/>
</dbReference>
<dbReference type="AlphaFoldDB" id="A0A382EA29"/>
<dbReference type="InterPro" id="IPR052025">
    <property type="entry name" value="Xyloglucanase_GH74"/>
</dbReference>
<proteinExistence type="predicted"/>
<dbReference type="PANTHER" id="PTHR43739:SF5">
    <property type="entry name" value="EXO-ALPHA-SIALIDASE"/>
    <property type="match status" value="1"/>
</dbReference>
<evidence type="ECO:0000313" key="1">
    <source>
        <dbReference type="EMBL" id="SVB47259.1"/>
    </source>
</evidence>
<name>A0A382EA29_9ZZZZ</name>
<protein>
    <recommendedName>
        <fullName evidence="2">Sortilin N-terminal domain-containing protein</fullName>
    </recommendedName>
</protein>
<gene>
    <name evidence="1" type="ORF">METZ01_LOCUS200113</name>
</gene>
<sequence length="530" mass="57508">MYERASVTLAALVLMCVPTSVSAQSAPMMSEVNPSFFEGMRYRQVGPLQGGRVTTVTGVPSQPRTFYMGVASGGLWRTTDGGENWEPITEGKVPVGSSGSIAVADSDPDVIYYGTGSDGVRSNVSTGRGVYKTVDGGETWSFAGLYDVGQIGAVRIHPTDPKTVWVAANGDIFKPTSERGIYKTTDGGETWRNTLFVSDSTGAMDVEIQPGNPSVVYAWMNRIERKPWTIISGSREGGFYRSTDGGESFDHIMNGLPNELIGKANMGGTAANPDRIYALVEAKPGGGLYRSDDAGQSWMLVNDDGAMIQRPFYYTTLGTDPTDADVVYTGAEGFWRSTDAGRSLTRMSTPHGDNHDIWVSPNDGNTMIQANDGGANVSYDGGQTWSTQYNQPTSEIYGIHTDDRFPYRLYAAQQDDGTHIISSVADGGQRNVDWWSGPGCETGPVVPHPIYPNVVYGSCKGQFAVQDRDTGQSKPYWVGAQSLYGNAGRDLILRFQRVSPMELSPHDPNLIYYGSQHVHRSSDMGVTWET</sequence>
<dbReference type="InterPro" id="IPR036278">
    <property type="entry name" value="Sialidase_sf"/>
</dbReference>
<dbReference type="Gene3D" id="2.130.10.10">
    <property type="entry name" value="YVTN repeat-like/Quinoprotein amine dehydrogenase"/>
    <property type="match status" value="2"/>
</dbReference>
<reference evidence="1" key="1">
    <citation type="submission" date="2018-05" db="EMBL/GenBank/DDBJ databases">
        <authorList>
            <person name="Lanie J.A."/>
            <person name="Ng W.-L."/>
            <person name="Kazmierczak K.M."/>
            <person name="Andrzejewski T.M."/>
            <person name="Davidsen T.M."/>
            <person name="Wayne K.J."/>
            <person name="Tettelin H."/>
            <person name="Glass J.I."/>
            <person name="Rusch D."/>
            <person name="Podicherti R."/>
            <person name="Tsui H.-C.T."/>
            <person name="Winkler M.E."/>
        </authorList>
    </citation>
    <scope>NUCLEOTIDE SEQUENCE</scope>
</reference>
<dbReference type="EMBL" id="UINC01043350">
    <property type="protein sequence ID" value="SVB47259.1"/>
    <property type="molecule type" value="Genomic_DNA"/>
</dbReference>